<dbReference type="HOGENOM" id="CLU_3034739_0_0_1"/>
<dbReference type="Proteomes" id="UP000001593">
    <property type="component" value="Unassembled WGS sequence"/>
</dbReference>
<reference evidence="1 2" key="1">
    <citation type="journal article" date="2007" name="Science">
        <title>Sea anemone genome reveals ancestral eumetazoan gene repertoire and genomic organization.</title>
        <authorList>
            <person name="Putnam N.H."/>
            <person name="Srivastava M."/>
            <person name="Hellsten U."/>
            <person name="Dirks B."/>
            <person name="Chapman J."/>
            <person name="Salamov A."/>
            <person name="Terry A."/>
            <person name="Shapiro H."/>
            <person name="Lindquist E."/>
            <person name="Kapitonov V.V."/>
            <person name="Jurka J."/>
            <person name="Genikhovich G."/>
            <person name="Grigoriev I.V."/>
            <person name="Lucas S.M."/>
            <person name="Steele R.E."/>
            <person name="Finnerty J.R."/>
            <person name="Technau U."/>
            <person name="Martindale M.Q."/>
            <person name="Rokhsar D.S."/>
        </authorList>
    </citation>
    <scope>NUCLEOTIDE SEQUENCE [LARGE SCALE GENOMIC DNA]</scope>
    <source>
        <strain evidence="2">CH2 X CH6</strain>
    </source>
</reference>
<name>A7SQH4_NEMVE</name>
<organism evidence="1 2">
    <name type="scientific">Nematostella vectensis</name>
    <name type="common">Starlet sea anemone</name>
    <dbReference type="NCBI Taxonomy" id="45351"/>
    <lineage>
        <taxon>Eukaryota</taxon>
        <taxon>Metazoa</taxon>
        <taxon>Cnidaria</taxon>
        <taxon>Anthozoa</taxon>
        <taxon>Hexacorallia</taxon>
        <taxon>Actiniaria</taxon>
        <taxon>Edwardsiidae</taxon>
        <taxon>Nematostella</taxon>
    </lineage>
</organism>
<keyword evidence="2" id="KW-1185">Reference proteome</keyword>
<gene>
    <name evidence="1" type="ORF">NEMVEDRAFT_v1g127563</name>
</gene>
<dbReference type="PhylomeDB" id="A7SQH4"/>
<dbReference type="AlphaFoldDB" id="A7SQH4"/>
<dbReference type="EMBL" id="DS469746">
    <property type="protein sequence ID" value="EDO34035.1"/>
    <property type="molecule type" value="Genomic_DNA"/>
</dbReference>
<evidence type="ECO:0000313" key="1">
    <source>
        <dbReference type="EMBL" id="EDO34035.1"/>
    </source>
</evidence>
<dbReference type="InParanoid" id="A7SQH4"/>
<accession>A7SQH4</accession>
<sequence>MTFSQLQTVCYKFANLINERPIGRHPNTPDDGTYLCPNDLLLERATSRIPNRPFR</sequence>
<proteinExistence type="predicted"/>
<evidence type="ECO:0000313" key="2">
    <source>
        <dbReference type="Proteomes" id="UP000001593"/>
    </source>
</evidence>
<protein>
    <submittedName>
        <fullName evidence="1">Uncharacterized protein</fullName>
    </submittedName>
</protein>